<proteinExistence type="predicted"/>
<name>A0A1S1U467_9BURK</name>
<protein>
    <submittedName>
        <fullName evidence="2">Uncharacterized protein</fullName>
    </submittedName>
</protein>
<dbReference type="EMBL" id="LFKP01000011">
    <property type="protein sequence ID" value="OHV94938.1"/>
    <property type="molecule type" value="Genomic_DNA"/>
</dbReference>
<dbReference type="RefSeq" id="WP_071079007.1">
    <property type="nucleotide sequence ID" value="NZ_LFKP01000011.1"/>
</dbReference>
<sequence length="161" mass="17487">MKIFLIFFAAMSLASLLSNFTCHLHSNQFLDHARHPDHPTAFQRRRKLPLPALVALMLTGMRKSVQTELDEFFAHLRQQAQLVHAVSAQAFAQARAKLAATAMPELSGSSMKLLNVATGRVVKAVGGDRVQDRCSMVLGPFQISGGTERGPGPPFVHGLSG</sequence>
<evidence type="ECO:0000256" key="1">
    <source>
        <dbReference type="SAM" id="SignalP"/>
    </source>
</evidence>
<feature type="signal peptide" evidence="1">
    <location>
        <begin position="1"/>
        <end position="20"/>
    </location>
</feature>
<keyword evidence="1" id="KW-0732">Signal</keyword>
<reference evidence="2 3" key="1">
    <citation type="submission" date="2015-06" db="EMBL/GenBank/DDBJ databases">
        <title>Draft genome sequencing of a biphenyl-degrading bacterium, Janthinobacterium lividum MEG1.</title>
        <authorList>
            <person name="Shimodaira J."/>
            <person name="Hatta T."/>
        </authorList>
    </citation>
    <scope>NUCLEOTIDE SEQUENCE [LARGE SCALE GENOMIC DNA]</scope>
    <source>
        <strain evidence="2 3">MEG1</strain>
    </source>
</reference>
<evidence type="ECO:0000313" key="3">
    <source>
        <dbReference type="Proteomes" id="UP000179840"/>
    </source>
</evidence>
<organism evidence="2 3">
    <name type="scientific">Janthinobacterium lividum</name>
    <dbReference type="NCBI Taxonomy" id="29581"/>
    <lineage>
        <taxon>Bacteria</taxon>
        <taxon>Pseudomonadati</taxon>
        <taxon>Pseudomonadota</taxon>
        <taxon>Betaproteobacteria</taxon>
        <taxon>Burkholderiales</taxon>
        <taxon>Oxalobacteraceae</taxon>
        <taxon>Janthinobacterium</taxon>
    </lineage>
</organism>
<dbReference type="AlphaFoldDB" id="A0A1S1U467"/>
<gene>
    <name evidence="2" type="ORF">AKG95_21825</name>
</gene>
<evidence type="ECO:0000313" key="2">
    <source>
        <dbReference type="EMBL" id="OHV94938.1"/>
    </source>
</evidence>
<accession>A0A1S1U467</accession>
<feature type="chain" id="PRO_5010283914" evidence="1">
    <location>
        <begin position="21"/>
        <end position="161"/>
    </location>
</feature>
<dbReference type="Proteomes" id="UP000179840">
    <property type="component" value="Unassembled WGS sequence"/>
</dbReference>
<comment type="caution">
    <text evidence="2">The sequence shown here is derived from an EMBL/GenBank/DDBJ whole genome shotgun (WGS) entry which is preliminary data.</text>
</comment>